<name>A0A7G7GEB7_9BACT</name>
<gene>
    <name evidence="1" type="ORF">HUW51_23355</name>
</gene>
<accession>A0A7G7GEB7</accession>
<evidence type="ECO:0000313" key="2">
    <source>
        <dbReference type="Proteomes" id="UP000515237"/>
    </source>
</evidence>
<keyword evidence="2" id="KW-1185">Reference proteome</keyword>
<dbReference type="RefSeq" id="WP_185271993.1">
    <property type="nucleotide sequence ID" value="NZ_CP055156.1"/>
</dbReference>
<organism evidence="1 2">
    <name type="scientific">Adhaeribacter swui</name>
    <dbReference type="NCBI Taxonomy" id="2086471"/>
    <lineage>
        <taxon>Bacteria</taxon>
        <taxon>Pseudomonadati</taxon>
        <taxon>Bacteroidota</taxon>
        <taxon>Cytophagia</taxon>
        <taxon>Cytophagales</taxon>
        <taxon>Hymenobacteraceae</taxon>
        <taxon>Adhaeribacter</taxon>
    </lineage>
</organism>
<dbReference type="EMBL" id="CP055156">
    <property type="protein sequence ID" value="QNF35501.1"/>
    <property type="molecule type" value="Genomic_DNA"/>
</dbReference>
<dbReference type="Proteomes" id="UP000515237">
    <property type="component" value="Chromosome"/>
</dbReference>
<reference evidence="1 2" key="1">
    <citation type="journal article" date="2018" name="Int. J. Syst. Evol. Microbiol.">
        <title>Adhaeribacter swui sp. nov., isolated from wet mud.</title>
        <authorList>
            <person name="Kim D.U."/>
            <person name="Kim K.W."/>
            <person name="Kang M.S."/>
            <person name="Kim J.Y."/>
            <person name="Jang J.H."/>
            <person name="Kim M.K."/>
        </authorList>
    </citation>
    <scope>NUCLEOTIDE SEQUENCE [LARGE SCALE GENOMIC DNA]</scope>
    <source>
        <strain evidence="1 2">KCTC 52873</strain>
    </source>
</reference>
<dbReference type="KEGG" id="aswu:HUW51_23355"/>
<dbReference type="AlphaFoldDB" id="A0A7G7GEB7"/>
<protein>
    <submittedName>
        <fullName evidence="1">Uncharacterized protein</fullName>
    </submittedName>
</protein>
<sequence>MKSHYLGEEVKVSFVNQRALRQSCVLDCAGEQGRGNWSAGGTKVGAVNELGL</sequence>
<proteinExistence type="predicted"/>
<evidence type="ECO:0000313" key="1">
    <source>
        <dbReference type="EMBL" id="QNF35501.1"/>
    </source>
</evidence>